<name>A0ABR0ECD5_ZASCE</name>
<accession>A0ABR0ECD5</accession>
<proteinExistence type="predicted"/>
<evidence type="ECO:0000256" key="1">
    <source>
        <dbReference type="SAM" id="MobiDB-lite"/>
    </source>
</evidence>
<dbReference type="EMBL" id="JAXOVC010000007">
    <property type="protein sequence ID" value="KAK4498940.1"/>
    <property type="molecule type" value="Genomic_DNA"/>
</dbReference>
<organism evidence="2 3">
    <name type="scientific">Zasmidium cellare</name>
    <name type="common">Wine cellar mold</name>
    <name type="synonym">Racodium cellare</name>
    <dbReference type="NCBI Taxonomy" id="395010"/>
    <lineage>
        <taxon>Eukaryota</taxon>
        <taxon>Fungi</taxon>
        <taxon>Dikarya</taxon>
        <taxon>Ascomycota</taxon>
        <taxon>Pezizomycotina</taxon>
        <taxon>Dothideomycetes</taxon>
        <taxon>Dothideomycetidae</taxon>
        <taxon>Mycosphaerellales</taxon>
        <taxon>Mycosphaerellaceae</taxon>
        <taxon>Zasmidium</taxon>
    </lineage>
</organism>
<sequence length="166" mass="18489">MPPQDSNGNFLLRINLKPVTPWIWNHMTPLNRKRLYDRQPELRKLASELESGENAKPDADAATEAPDSVSAPEQLSPDDQVLVKENYVTDRQGRFLMFQGGRVGVVRWRTLSARIQASILDWHAQGLEIEGIIQQLIASNAPLTIEDGTGAEEPLYHSQATNPGPP</sequence>
<reference evidence="2 3" key="1">
    <citation type="journal article" date="2023" name="G3 (Bethesda)">
        <title>A chromosome-level genome assembly of Zasmidium syzygii isolated from banana leaves.</title>
        <authorList>
            <person name="van Westerhoven A.C."/>
            <person name="Mehrabi R."/>
            <person name="Talebi R."/>
            <person name="Steentjes M.B.F."/>
            <person name="Corcolon B."/>
            <person name="Chong P.A."/>
            <person name="Kema G.H.J."/>
            <person name="Seidl M.F."/>
        </authorList>
    </citation>
    <scope>NUCLEOTIDE SEQUENCE [LARGE SCALE GENOMIC DNA]</scope>
    <source>
        <strain evidence="2 3">P124</strain>
    </source>
</reference>
<feature type="compositionally biased region" description="Basic and acidic residues" evidence="1">
    <location>
        <begin position="48"/>
        <end position="59"/>
    </location>
</feature>
<gene>
    <name evidence="2" type="ORF">PRZ48_009451</name>
</gene>
<dbReference type="Proteomes" id="UP001305779">
    <property type="component" value="Unassembled WGS sequence"/>
</dbReference>
<protein>
    <submittedName>
        <fullName evidence="2">Uncharacterized protein</fullName>
    </submittedName>
</protein>
<evidence type="ECO:0000313" key="3">
    <source>
        <dbReference type="Proteomes" id="UP001305779"/>
    </source>
</evidence>
<feature type="region of interest" description="Disordered" evidence="1">
    <location>
        <begin position="48"/>
        <end position="80"/>
    </location>
</feature>
<keyword evidence="3" id="KW-1185">Reference proteome</keyword>
<comment type="caution">
    <text evidence="2">The sequence shown here is derived from an EMBL/GenBank/DDBJ whole genome shotgun (WGS) entry which is preliminary data.</text>
</comment>
<evidence type="ECO:0000313" key="2">
    <source>
        <dbReference type="EMBL" id="KAK4498940.1"/>
    </source>
</evidence>